<keyword evidence="2" id="KW-1185">Reference proteome</keyword>
<dbReference type="Gene3D" id="1.20.120.450">
    <property type="entry name" value="dinb family like domain"/>
    <property type="match status" value="1"/>
</dbReference>
<dbReference type="RefSeq" id="WP_091057358.1">
    <property type="nucleotide sequence ID" value="NZ_FNCF01000001.1"/>
</dbReference>
<sequence length="164" mass="17923">MTLDRERDDLLGTLAEHRFFLRRTADGLTDEQARLRTGASELTVGGTIKHCVAQERIWTDFLVRGAAAHDLPDGAFEAQFMLGPDETLAGVLAELDEVAAATEQLVRSLDDLDTDIALPTAPWFPPGARWSRRKVLVHLIAEIAQHSGHADVVREGIDGAKTMG</sequence>
<protein>
    <recommendedName>
        <fullName evidence="3">DinB superfamily protein</fullName>
    </recommendedName>
</protein>
<evidence type="ECO:0008006" key="3">
    <source>
        <dbReference type="Google" id="ProtNLM"/>
    </source>
</evidence>
<dbReference type="InterPro" id="IPR034660">
    <property type="entry name" value="DinB/YfiT-like"/>
</dbReference>
<dbReference type="EMBL" id="FNCF01000001">
    <property type="protein sequence ID" value="SDF52871.1"/>
    <property type="molecule type" value="Genomic_DNA"/>
</dbReference>
<dbReference type="SUPFAM" id="SSF109854">
    <property type="entry name" value="DinB/YfiT-like putative metalloenzymes"/>
    <property type="match status" value="1"/>
</dbReference>
<dbReference type="InterPro" id="IPR007061">
    <property type="entry name" value="MST-like"/>
</dbReference>
<dbReference type="Proteomes" id="UP000198863">
    <property type="component" value="Unassembled WGS sequence"/>
</dbReference>
<accession>A0A1G7LTX9</accession>
<gene>
    <name evidence="1" type="ORF">SAMN05660324_0388</name>
</gene>
<evidence type="ECO:0000313" key="2">
    <source>
        <dbReference type="Proteomes" id="UP000198863"/>
    </source>
</evidence>
<dbReference type="Pfam" id="PF04978">
    <property type="entry name" value="MST"/>
    <property type="match status" value="1"/>
</dbReference>
<organism evidence="1 2">
    <name type="scientific">Klenkia brasiliensis</name>
    <dbReference type="NCBI Taxonomy" id="333142"/>
    <lineage>
        <taxon>Bacteria</taxon>
        <taxon>Bacillati</taxon>
        <taxon>Actinomycetota</taxon>
        <taxon>Actinomycetes</taxon>
        <taxon>Geodermatophilales</taxon>
        <taxon>Geodermatophilaceae</taxon>
        <taxon>Klenkia</taxon>
    </lineage>
</organism>
<proteinExistence type="predicted"/>
<dbReference type="AlphaFoldDB" id="A0A1G7LTX9"/>
<dbReference type="OrthoDB" id="4548523at2"/>
<evidence type="ECO:0000313" key="1">
    <source>
        <dbReference type="EMBL" id="SDF52871.1"/>
    </source>
</evidence>
<reference evidence="2" key="1">
    <citation type="submission" date="2016-10" db="EMBL/GenBank/DDBJ databases">
        <authorList>
            <person name="Varghese N."/>
            <person name="Submissions S."/>
        </authorList>
    </citation>
    <scope>NUCLEOTIDE SEQUENCE [LARGE SCALE GENOMIC DNA]</scope>
    <source>
        <strain evidence="2">DSM 44526</strain>
    </source>
</reference>
<name>A0A1G7LTX9_9ACTN</name>